<protein>
    <recommendedName>
        <fullName evidence="4">ABC transporter domain-containing protein</fullName>
    </recommendedName>
</protein>
<dbReference type="PANTHER" id="PTHR42781:SF4">
    <property type="entry name" value="SPERMIDINE_PUTRESCINE IMPORT ATP-BINDING PROTEIN POTA"/>
    <property type="match status" value="1"/>
</dbReference>
<keyword evidence="2" id="KW-0547">Nucleotide-binding</keyword>
<dbReference type="InterPro" id="IPR003439">
    <property type="entry name" value="ABC_transporter-like_ATP-bd"/>
</dbReference>
<dbReference type="PATRIC" id="fig|465820.4.peg.1645"/>
<gene>
    <name evidence="5" type="ORF">NS359_07770</name>
</gene>
<feature type="domain" description="ABC transporter" evidence="4">
    <location>
        <begin position="3"/>
        <end position="231"/>
    </location>
</feature>
<dbReference type="SUPFAM" id="SSF52540">
    <property type="entry name" value="P-loop containing nucleoside triphosphate hydrolases"/>
    <property type="match status" value="1"/>
</dbReference>
<dbReference type="InterPro" id="IPR003593">
    <property type="entry name" value="AAA+_ATPase"/>
</dbReference>
<dbReference type="PANTHER" id="PTHR42781">
    <property type="entry name" value="SPERMIDINE/PUTRESCINE IMPORT ATP-BINDING PROTEIN POTA"/>
    <property type="match status" value="1"/>
</dbReference>
<dbReference type="InterPro" id="IPR050093">
    <property type="entry name" value="ABC_SmlMolc_Importer"/>
</dbReference>
<dbReference type="InterPro" id="IPR027417">
    <property type="entry name" value="P-loop_NTPase"/>
</dbReference>
<dbReference type="InterPro" id="IPR008995">
    <property type="entry name" value="Mo/tungstate-bd_C_term_dom"/>
</dbReference>
<evidence type="ECO:0000313" key="5">
    <source>
        <dbReference type="EMBL" id="KTR51993.1"/>
    </source>
</evidence>
<accession>A0A147DQV4</accession>
<dbReference type="Proteomes" id="UP000072763">
    <property type="component" value="Unassembled WGS sequence"/>
</dbReference>
<evidence type="ECO:0000256" key="2">
    <source>
        <dbReference type="ARBA" id="ARBA00022741"/>
    </source>
</evidence>
<sequence>MTVGGAGLRAHVVVPERDVDVRLTIDPDACVALVGPNGAGKSTVVETLAGLLRSRDGSVVLADRDLTDVPTHRRRVGLVAQRADLFAHRTVTGNVAFGPRATGASGREARLRAATALAAVGASGLADRSPTTLSGGQAQRVAIARALATDPALLLLDEPTTALDVDARSEVRAALRTARRGRPTLLVTHDPLEAVALADRIVVLQDGRVVEEGPTAVVLRQPRTAFAASFSGLVLVTGTATATGIAPDGGGALVSARHAVPPGRPAVAALHPTAVCVRRDGPGLARTVTAVEPRDGLVRLRAGDLVADVTVATAAALDLAPGTDVRMTVEPDEVSVYAPR</sequence>
<keyword evidence="3" id="KW-0067">ATP-binding</keyword>
<dbReference type="AlphaFoldDB" id="A0A147DQV4"/>
<dbReference type="PROSITE" id="PS50893">
    <property type="entry name" value="ABC_TRANSPORTER_2"/>
    <property type="match status" value="1"/>
</dbReference>
<dbReference type="Gene3D" id="3.40.50.300">
    <property type="entry name" value="P-loop containing nucleotide triphosphate hydrolases"/>
    <property type="match status" value="1"/>
</dbReference>
<organism evidence="5 6">
    <name type="scientific">Curtobacterium oceanosedimentum</name>
    <dbReference type="NCBI Taxonomy" id="465820"/>
    <lineage>
        <taxon>Bacteria</taxon>
        <taxon>Bacillati</taxon>
        <taxon>Actinomycetota</taxon>
        <taxon>Actinomycetes</taxon>
        <taxon>Micrococcales</taxon>
        <taxon>Microbacteriaceae</taxon>
        <taxon>Curtobacterium</taxon>
    </lineage>
</organism>
<dbReference type="OrthoDB" id="9112331at2"/>
<dbReference type="GO" id="GO:0016887">
    <property type="term" value="F:ATP hydrolysis activity"/>
    <property type="evidence" value="ECO:0007669"/>
    <property type="project" value="InterPro"/>
</dbReference>
<dbReference type="SUPFAM" id="SSF50331">
    <property type="entry name" value="MOP-like"/>
    <property type="match status" value="1"/>
</dbReference>
<dbReference type="STRING" id="465820.NS263_03950"/>
<dbReference type="RefSeq" id="WP_058749648.1">
    <property type="nucleotide sequence ID" value="NZ_LDRC01000039.1"/>
</dbReference>
<evidence type="ECO:0000256" key="1">
    <source>
        <dbReference type="ARBA" id="ARBA00022448"/>
    </source>
</evidence>
<proteinExistence type="predicted"/>
<reference evidence="5 6" key="1">
    <citation type="journal article" date="2016" name="Front. Microbiol.">
        <title>Genomic Resource of Rice Seed Associated Bacteria.</title>
        <authorList>
            <person name="Midha S."/>
            <person name="Bansal K."/>
            <person name="Sharma S."/>
            <person name="Kumar N."/>
            <person name="Patil P.P."/>
            <person name="Chaudhry V."/>
            <person name="Patil P.B."/>
        </authorList>
    </citation>
    <scope>NUCLEOTIDE SEQUENCE [LARGE SCALE GENOMIC DNA]</scope>
    <source>
        <strain evidence="5 6">NS359</strain>
    </source>
</reference>
<comment type="caution">
    <text evidence="5">The sequence shown here is derived from an EMBL/GenBank/DDBJ whole genome shotgun (WGS) entry which is preliminary data.</text>
</comment>
<evidence type="ECO:0000313" key="6">
    <source>
        <dbReference type="Proteomes" id="UP000072763"/>
    </source>
</evidence>
<evidence type="ECO:0000256" key="3">
    <source>
        <dbReference type="ARBA" id="ARBA00022840"/>
    </source>
</evidence>
<dbReference type="EMBL" id="LDRC01000039">
    <property type="protein sequence ID" value="KTR51993.1"/>
    <property type="molecule type" value="Genomic_DNA"/>
</dbReference>
<dbReference type="GO" id="GO:0005524">
    <property type="term" value="F:ATP binding"/>
    <property type="evidence" value="ECO:0007669"/>
    <property type="project" value="UniProtKB-KW"/>
</dbReference>
<dbReference type="Pfam" id="PF00005">
    <property type="entry name" value="ABC_tran"/>
    <property type="match status" value="1"/>
</dbReference>
<evidence type="ECO:0000259" key="4">
    <source>
        <dbReference type="PROSITE" id="PS50893"/>
    </source>
</evidence>
<dbReference type="InterPro" id="IPR017871">
    <property type="entry name" value="ABC_transporter-like_CS"/>
</dbReference>
<dbReference type="SMART" id="SM00382">
    <property type="entry name" value="AAA"/>
    <property type="match status" value="1"/>
</dbReference>
<dbReference type="PROSITE" id="PS00211">
    <property type="entry name" value="ABC_TRANSPORTER_1"/>
    <property type="match status" value="1"/>
</dbReference>
<name>A0A147DQV4_9MICO</name>
<keyword evidence="1" id="KW-0813">Transport</keyword>